<reference evidence="2" key="2">
    <citation type="journal article" date="2024" name="Plant">
        <title>Genomic evolution and insights into agronomic trait innovations of Sesamum species.</title>
        <authorList>
            <person name="Miao H."/>
            <person name="Wang L."/>
            <person name="Qu L."/>
            <person name="Liu H."/>
            <person name="Sun Y."/>
            <person name="Le M."/>
            <person name="Wang Q."/>
            <person name="Wei S."/>
            <person name="Zheng Y."/>
            <person name="Lin W."/>
            <person name="Duan Y."/>
            <person name="Cao H."/>
            <person name="Xiong S."/>
            <person name="Wang X."/>
            <person name="Wei L."/>
            <person name="Li C."/>
            <person name="Ma Q."/>
            <person name="Ju M."/>
            <person name="Zhao R."/>
            <person name="Li G."/>
            <person name="Mu C."/>
            <person name="Tian Q."/>
            <person name="Mei H."/>
            <person name="Zhang T."/>
            <person name="Gao T."/>
            <person name="Zhang H."/>
        </authorList>
    </citation>
    <scope>NUCLEOTIDE SEQUENCE</scope>
    <source>
        <strain evidence="2">KEN1</strain>
    </source>
</reference>
<dbReference type="InterPro" id="IPR043502">
    <property type="entry name" value="DNA/RNA_pol_sf"/>
</dbReference>
<proteinExistence type="predicted"/>
<dbReference type="EMBL" id="JACGWN010000013">
    <property type="protein sequence ID" value="KAL0411492.1"/>
    <property type="molecule type" value="Genomic_DNA"/>
</dbReference>
<comment type="caution">
    <text evidence="2">The sequence shown here is derived from an EMBL/GenBank/DDBJ whole genome shotgun (WGS) entry which is preliminary data.</text>
</comment>
<reference evidence="2" key="1">
    <citation type="submission" date="2020-06" db="EMBL/GenBank/DDBJ databases">
        <authorList>
            <person name="Li T."/>
            <person name="Hu X."/>
            <person name="Zhang T."/>
            <person name="Song X."/>
            <person name="Zhang H."/>
            <person name="Dai N."/>
            <person name="Sheng W."/>
            <person name="Hou X."/>
            <person name="Wei L."/>
        </authorList>
    </citation>
    <scope>NUCLEOTIDE SEQUENCE</scope>
    <source>
        <strain evidence="2">KEN1</strain>
        <tissue evidence="2">Leaf</tissue>
    </source>
</reference>
<protein>
    <submittedName>
        <fullName evidence="2">LINE-1 retrotransposable element O protein</fullName>
    </submittedName>
</protein>
<dbReference type="PANTHER" id="PTHR33116:SF76">
    <property type="entry name" value="DUF4283 DOMAIN-CONTAINING PROTEIN"/>
    <property type="match status" value="1"/>
</dbReference>
<sequence>MVNEAWLVKCPQSSYLSALPSTSDHSPLILLGRERSPERSIFRFDNFLARQPGFLNAVRAQRKVKGDLTNNVSLAKDYLDKAQPHLKHTLTTEEANELICPVTKDEIKEAFFDISDDSAPGPDGYTSVFFKAAWPEIGDDLCEAITEFFLSGRLLKQINATILVLIPKVHFPVRVSKFRTIACCNVIYKAITKILVRRMQQVLHLLIDIPHNAFVLGRSIADNVLLAQKLLAGYNQVRFPQRCTIKVDIQKAYDSVNWDFILESLNIFKFPPRFITWIEQCITTASFSISLNGSIHGFFQGSWGIRQGDPMSPYLFVIVMEIWHVLLKVRVQNDDNSQYHWKCHELGILNLCFADDVLIFCAGTLHSVSTIKDTLAEFALMSGLQVNPSKSTIILSKAVQRNRQAILDLMEFQEGSLPIKYLGVPLIASRLMVADCKPLLDKINSRLAGWSQLNLSLAGRTQLIKSVLSALHIYWASVFILPKSIINVIEGRMRKFLWLGSSGTGYAKVS</sequence>
<organism evidence="2">
    <name type="scientific">Sesamum latifolium</name>
    <dbReference type="NCBI Taxonomy" id="2727402"/>
    <lineage>
        <taxon>Eukaryota</taxon>
        <taxon>Viridiplantae</taxon>
        <taxon>Streptophyta</taxon>
        <taxon>Embryophyta</taxon>
        <taxon>Tracheophyta</taxon>
        <taxon>Spermatophyta</taxon>
        <taxon>Magnoliopsida</taxon>
        <taxon>eudicotyledons</taxon>
        <taxon>Gunneridae</taxon>
        <taxon>Pentapetalae</taxon>
        <taxon>asterids</taxon>
        <taxon>lamiids</taxon>
        <taxon>Lamiales</taxon>
        <taxon>Pedaliaceae</taxon>
        <taxon>Sesamum</taxon>
    </lineage>
</organism>
<accession>A0AAW2U3S2</accession>
<evidence type="ECO:0000259" key="1">
    <source>
        <dbReference type="PROSITE" id="PS50878"/>
    </source>
</evidence>
<dbReference type="CDD" id="cd01650">
    <property type="entry name" value="RT_nLTR_like"/>
    <property type="match status" value="1"/>
</dbReference>
<evidence type="ECO:0000313" key="2">
    <source>
        <dbReference type="EMBL" id="KAL0411492.1"/>
    </source>
</evidence>
<dbReference type="PANTHER" id="PTHR33116">
    <property type="entry name" value="REVERSE TRANSCRIPTASE ZINC-BINDING DOMAIN-CONTAINING PROTEIN-RELATED-RELATED"/>
    <property type="match status" value="1"/>
</dbReference>
<dbReference type="SUPFAM" id="SSF56672">
    <property type="entry name" value="DNA/RNA polymerases"/>
    <property type="match status" value="1"/>
</dbReference>
<dbReference type="AlphaFoldDB" id="A0AAW2U3S2"/>
<feature type="domain" description="Reverse transcriptase" evidence="1">
    <location>
        <begin position="147"/>
        <end position="426"/>
    </location>
</feature>
<name>A0AAW2U3S2_9LAMI</name>
<gene>
    <name evidence="2" type="ORF">Slati_3738900</name>
</gene>
<dbReference type="Pfam" id="PF00078">
    <property type="entry name" value="RVT_1"/>
    <property type="match status" value="1"/>
</dbReference>
<dbReference type="PROSITE" id="PS50878">
    <property type="entry name" value="RT_POL"/>
    <property type="match status" value="1"/>
</dbReference>
<dbReference type="InterPro" id="IPR000477">
    <property type="entry name" value="RT_dom"/>
</dbReference>